<reference evidence="1" key="1">
    <citation type="submission" date="2022-06" db="EMBL/GenBank/DDBJ databases">
        <authorList>
            <consortium name="SYNGENTA / RWTH Aachen University"/>
        </authorList>
    </citation>
    <scope>NUCLEOTIDE SEQUENCE</scope>
</reference>
<protein>
    <submittedName>
        <fullName evidence="1">Uncharacterized protein</fullName>
    </submittedName>
</protein>
<proteinExistence type="predicted"/>
<gene>
    <name evidence="1" type="ORF">PPACK8108_LOCUS5817</name>
</gene>
<evidence type="ECO:0000313" key="2">
    <source>
        <dbReference type="Proteomes" id="UP001153365"/>
    </source>
</evidence>
<keyword evidence="2" id="KW-1185">Reference proteome</keyword>
<evidence type="ECO:0000313" key="1">
    <source>
        <dbReference type="EMBL" id="CAH7671057.1"/>
    </source>
</evidence>
<dbReference type="Proteomes" id="UP001153365">
    <property type="component" value="Unassembled WGS sequence"/>
</dbReference>
<accession>A0AAV0APM4</accession>
<dbReference type="EMBL" id="CALTRL010001128">
    <property type="protein sequence ID" value="CAH7671057.1"/>
    <property type="molecule type" value="Genomic_DNA"/>
</dbReference>
<organism evidence="1 2">
    <name type="scientific">Phakopsora pachyrhizi</name>
    <name type="common">Asian soybean rust disease fungus</name>
    <dbReference type="NCBI Taxonomy" id="170000"/>
    <lineage>
        <taxon>Eukaryota</taxon>
        <taxon>Fungi</taxon>
        <taxon>Dikarya</taxon>
        <taxon>Basidiomycota</taxon>
        <taxon>Pucciniomycotina</taxon>
        <taxon>Pucciniomycetes</taxon>
        <taxon>Pucciniales</taxon>
        <taxon>Phakopsoraceae</taxon>
        <taxon>Phakopsora</taxon>
    </lineage>
</organism>
<sequence>MVTLADRGLIRCVKLNVDDGNLLLVAVEKLMEMQVVLQEGWHCWIEDMMWLRICKEIDSECKRWARLELVELDEHIFEEVVGLIFVLRLNSTAKLEEMVMSKAVLDHLERVWKQSLPLWIPDSVVFPGSESTGLESMCSVKLFEQIIFSRIKVIVIMVVLFSRDLPIASKKNLSLAKHVKLRENDYKDNADV</sequence>
<dbReference type="AlphaFoldDB" id="A0AAV0APM4"/>
<comment type="caution">
    <text evidence="1">The sequence shown here is derived from an EMBL/GenBank/DDBJ whole genome shotgun (WGS) entry which is preliminary data.</text>
</comment>
<name>A0AAV0APM4_PHAPC</name>